<proteinExistence type="predicted"/>
<evidence type="ECO:0000313" key="3">
    <source>
        <dbReference type="Proteomes" id="UP000308197"/>
    </source>
</evidence>
<dbReference type="Proteomes" id="UP000308197">
    <property type="component" value="Unassembled WGS sequence"/>
</dbReference>
<dbReference type="AlphaFoldDB" id="A0A5C3PY51"/>
<protein>
    <submittedName>
        <fullName evidence="2">Uncharacterized protein</fullName>
    </submittedName>
</protein>
<gene>
    <name evidence="2" type="ORF">K466DRAFT_70764</name>
</gene>
<name>A0A5C3PY51_9APHY</name>
<accession>A0A5C3PY51</accession>
<dbReference type="EMBL" id="ML210977">
    <property type="protein sequence ID" value="TFK93719.1"/>
    <property type="molecule type" value="Genomic_DNA"/>
</dbReference>
<organism evidence="2 3">
    <name type="scientific">Polyporus arcularius HHB13444</name>
    <dbReference type="NCBI Taxonomy" id="1314778"/>
    <lineage>
        <taxon>Eukaryota</taxon>
        <taxon>Fungi</taxon>
        <taxon>Dikarya</taxon>
        <taxon>Basidiomycota</taxon>
        <taxon>Agaricomycotina</taxon>
        <taxon>Agaricomycetes</taxon>
        <taxon>Polyporales</taxon>
        <taxon>Polyporaceae</taxon>
        <taxon>Polyporus</taxon>
    </lineage>
</organism>
<sequence length="237" mass="25681">MENAASRWPLRGAGGAGGWGSWTSSAGYVRAPCPQRKWTSVLLCAGGRWQVDGWPGWRAWSRRASARDWRSILDARLGISLPEARQQGRLQTASDTGFEHHLSSARQPFLLGQPPARPPVTCARVIARCSAEDGKHLCQSSLGGPCPWQRALVLLVNETSVVGRPRVGGRARNDAVVHAPARRVRVSRPARWVPTLIHCALPAAHREGRGSKCAPTNHDDLDQSLRPAGTTGGMRSC</sequence>
<evidence type="ECO:0000256" key="1">
    <source>
        <dbReference type="SAM" id="MobiDB-lite"/>
    </source>
</evidence>
<dbReference type="InParanoid" id="A0A5C3PY51"/>
<keyword evidence="3" id="KW-1185">Reference proteome</keyword>
<evidence type="ECO:0000313" key="2">
    <source>
        <dbReference type="EMBL" id="TFK93719.1"/>
    </source>
</evidence>
<reference evidence="2 3" key="1">
    <citation type="journal article" date="2019" name="Nat. Ecol. Evol.">
        <title>Megaphylogeny resolves global patterns of mushroom evolution.</title>
        <authorList>
            <person name="Varga T."/>
            <person name="Krizsan K."/>
            <person name="Foldi C."/>
            <person name="Dima B."/>
            <person name="Sanchez-Garcia M."/>
            <person name="Sanchez-Ramirez S."/>
            <person name="Szollosi G.J."/>
            <person name="Szarkandi J.G."/>
            <person name="Papp V."/>
            <person name="Albert L."/>
            <person name="Andreopoulos W."/>
            <person name="Angelini C."/>
            <person name="Antonin V."/>
            <person name="Barry K.W."/>
            <person name="Bougher N.L."/>
            <person name="Buchanan P."/>
            <person name="Buyck B."/>
            <person name="Bense V."/>
            <person name="Catcheside P."/>
            <person name="Chovatia M."/>
            <person name="Cooper J."/>
            <person name="Damon W."/>
            <person name="Desjardin D."/>
            <person name="Finy P."/>
            <person name="Geml J."/>
            <person name="Haridas S."/>
            <person name="Hughes K."/>
            <person name="Justo A."/>
            <person name="Karasinski D."/>
            <person name="Kautmanova I."/>
            <person name="Kiss B."/>
            <person name="Kocsube S."/>
            <person name="Kotiranta H."/>
            <person name="LaButti K.M."/>
            <person name="Lechner B.E."/>
            <person name="Liimatainen K."/>
            <person name="Lipzen A."/>
            <person name="Lukacs Z."/>
            <person name="Mihaltcheva S."/>
            <person name="Morgado L.N."/>
            <person name="Niskanen T."/>
            <person name="Noordeloos M.E."/>
            <person name="Ohm R.A."/>
            <person name="Ortiz-Santana B."/>
            <person name="Ovrebo C."/>
            <person name="Racz N."/>
            <person name="Riley R."/>
            <person name="Savchenko A."/>
            <person name="Shiryaev A."/>
            <person name="Soop K."/>
            <person name="Spirin V."/>
            <person name="Szebenyi C."/>
            <person name="Tomsovsky M."/>
            <person name="Tulloss R.E."/>
            <person name="Uehling J."/>
            <person name="Grigoriev I.V."/>
            <person name="Vagvolgyi C."/>
            <person name="Papp T."/>
            <person name="Martin F.M."/>
            <person name="Miettinen O."/>
            <person name="Hibbett D.S."/>
            <person name="Nagy L.G."/>
        </authorList>
    </citation>
    <scope>NUCLEOTIDE SEQUENCE [LARGE SCALE GENOMIC DNA]</scope>
    <source>
        <strain evidence="2 3">HHB13444</strain>
    </source>
</reference>
<feature type="region of interest" description="Disordered" evidence="1">
    <location>
        <begin position="207"/>
        <end position="237"/>
    </location>
</feature>